<name>A0A7J6URE7_THATH</name>
<dbReference type="CDD" id="cd10320">
    <property type="entry name" value="RGL4_N"/>
    <property type="match status" value="1"/>
</dbReference>
<dbReference type="Gene3D" id="2.60.40.1120">
    <property type="entry name" value="Carboxypeptidase-like, regulatory domain"/>
    <property type="match status" value="1"/>
</dbReference>
<evidence type="ECO:0000256" key="6">
    <source>
        <dbReference type="ARBA" id="ARBA00022729"/>
    </source>
</evidence>
<dbReference type="CDD" id="cd10317">
    <property type="entry name" value="RGL4_C"/>
    <property type="match status" value="1"/>
</dbReference>
<evidence type="ECO:0000256" key="7">
    <source>
        <dbReference type="ARBA" id="ARBA00023239"/>
    </source>
</evidence>
<dbReference type="Gene3D" id="2.60.120.260">
    <property type="entry name" value="Galactose-binding domain-like"/>
    <property type="match status" value="1"/>
</dbReference>
<dbReference type="AlphaFoldDB" id="A0A7J6URE7"/>
<proteinExistence type="inferred from homology"/>
<dbReference type="Gene3D" id="2.70.98.10">
    <property type="match status" value="1"/>
</dbReference>
<dbReference type="InterPro" id="IPR051850">
    <property type="entry name" value="Polysacch_Lyase_4"/>
</dbReference>
<dbReference type="GO" id="GO:0030246">
    <property type="term" value="F:carbohydrate binding"/>
    <property type="evidence" value="ECO:0007669"/>
    <property type="project" value="InterPro"/>
</dbReference>
<feature type="non-terminal residue" evidence="10">
    <location>
        <position position="1"/>
    </location>
</feature>
<evidence type="ECO:0000259" key="9">
    <source>
        <dbReference type="Pfam" id="PF14686"/>
    </source>
</evidence>
<dbReference type="InterPro" id="IPR013784">
    <property type="entry name" value="Carb-bd-like_fold"/>
</dbReference>
<keyword evidence="5" id="KW-0964">Secreted</keyword>
<comment type="caution">
    <text evidence="10">The sequence shown here is derived from an EMBL/GenBank/DDBJ whole genome shotgun (WGS) entry which is preliminary data.</text>
</comment>
<keyword evidence="6" id="KW-0732">Signal</keyword>
<dbReference type="InterPro" id="IPR008979">
    <property type="entry name" value="Galactose-bd-like_sf"/>
</dbReference>
<evidence type="ECO:0000259" key="8">
    <source>
        <dbReference type="Pfam" id="PF14683"/>
    </source>
</evidence>
<feature type="domain" description="Rhamnogalacturonan lyase" evidence="9">
    <location>
        <begin position="394"/>
        <end position="466"/>
    </location>
</feature>
<dbReference type="Pfam" id="PF14683">
    <property type="entry name" value="CBM-like"/>
    <property type="match status" value="1"/>
</dbReference>
<dbReference type="GO" id="GO:0005576">
    <property type="term" value="C:extracellular region"/>
    <property type="evidence" value="ECO:0007669"/>
    <property type="project" value="UniProtKB-SubCell"/>
</dbReference>
<comment type="subcellular location">
    <subcellularLocation>
        <location evidence="2">Secreted</location>
    </subcellularLocation>
</comment>
<dbReference type="SUPFAM" id="SSF49785">
    <property type="entry name" value="Galactose-binding domain-like"/>
    <property type="match status" value="1"/>
</dbReference>
<sequence>GELYTTNMHKVDVELHVKQLMISKICFIAVLLLLITEVAIGDGVQLHIEDQHVVMDNGMIQVTLSKPEGIVTGIQYNGVDNLLDTHSAEDKRGYWDLTWNEPEMPGILFDIIKGTQFKVILQNESQIEISFTRTWRSSQKGFLVPLNIDKRFIMLQDSHGFYTYSIFEHFKGWPDFNLGVTRLAFKLRKDMFRYMAVDDRRQRRMPLPDDRMSRRSQTLAYPEAVRLVNPSDPEFEGEVDDKYQYSSENEDIKVHGWMSSDDSPVGFWHITPSSEFRTGGPFKQELTSHVGPTTLTVFISAHYMGSDGTPKFRNGEAWKKVFGPVFIYLNSGAPGTKRDTLWEDAENQTGLEMKSWPYSFPVSDDFPKSEQRGSVYGRLLVQDRYINKFDIPADSAHVGLALPGEVGSWQTEGKGYQFWTRSQTNGSFAINNIRAGIYNLYASVPGFIGDYKSDQIITIKPGDNIDLGDLIYAPPRTGPTLWEIGYPDRSAIEFFIPNPDPGYVNPLYIKHDRFRQYGLWEKYSTLYPLEDLVYTINSSDHRKDWFFAHVTRKTEDSSFKATTWKVKFNLTNVGQRRTYKLQLALASATYAELQVRFNYFNVRRPQFTTRLIGKDNAVARHGIHGIYWLFNIDVNSDWLVDGENVMFLTQARSSGPFHSVMYDYIRFEGPSTAD</sequence>
<evidence type="ECO:0000313" key="11">
    <source>
        <dbReference type="Proteomes" id="UP000554482"/>
    </source>
</evidence>
<keyword evidence="11" id="KW-1185">Reference proteome</keyword>
<dbReference type="GO" id="GO:0005975">
    <property type="term" value="P:carbohydrate metabolic process"/>
    <property type="evidence" value="ECO:0007669"/>
    <property type="project" value="InterPro"/>
</dbReference>
<dbReference type="InterPro" id="IPR029411">
    <property type="entry name" value="RG-lyase_III"/>
</dbReference>
<accession>A0A7J6URE7</accession>
<dbReference type="InterPro" id="IPR014718">
    <property type="entry name" value="GH-type_carb-bd"/>
</dbReference>
<dbReference type="OrthoDB" id="1179585at2759"/>
<comment type="similarity">
    <text evidence="3">Belongs to the polysaccharide lyase 4 family.</text>
</comment>
<evidence type="ECO:0000256" key="4">
    <source>
        <dbReference type="ARBA" id="ARBA00012437"/>
    </source>
</evidence>
<dbReference type="GO" id="GO:0102210">
    <property type="term" value="F:rhamnogalacturonan endolyase activity"/>
    <property type="evidence" value="ECO:0007669"/>
    <property type="project" value="UniProtKB-EC"/>
</dbReference>
<evidence type="ECO:0000313" key="10">
    <source>
        <dbReference type="EMBL" id="KAF5175153.1"/>
    </source>
</evidence>
<dbReference type="EC" id="4.2.2.23" evidence="4"/>
<feature type="domain" description="Rhamnogalacturonan lyase" evidence="8">
    <location>
        <begin position="480"/>
        <end position="667"/>
    </location>
</feature>
<dbReference type="Proteomes" id="UP000554482">
    <property type="component" value="Unassembled WGS sequence"/>
</dbReference>
<reference evidence="10 11" key="1">
    <citation type="submission" date="2020-06" db="EMBL/GenBank/DDBJ databases">
        <title>Transcriptomic and genomic resources for Thalictrum thalictroides and T. hernandezii: Facilitating candidate gene discovery in an emerging model plant lineage.</title>
        <authorList>
            <person name="Arias T."/>
            <person name="Riano-Pachon D.M."/>
            <person name="Di Stilio V.S."/>
        </authorList>
    </citation>
    <scope>NUCLEOTIDE SEQUENCE [LARGE SCALE GENOMIC DNA]</scope>
    <source>
        <strain evidence="11">cv. WT478/WT964</strain>
        <tissue evidence="10">Leaves</tissue>
    </source>
</reference>
<dbReference type="Pfam" id="PF06045">
    <property type="entry name" value="Rhamnogal_lyase"/>
    <property type="match status" value="1"/>
</dbReference>
<organism evidence="10 11">
    <name type="scientific">Thalictrum thalictroides</name>
    <name type="common">Rue-anemone</name>
    <name type="synonym">Anemone thalictroides</name>
    <dbReference type="NCBI Taxonomy" id="46969"/>
    <lineage>
        <taxon>Eukaryota</taxon>
        <taxon>Viridiplantae</taxon>
        <taxon>Streptophyta</taxon>
        <taxon>Embryophyta</taxon>
        <taxon>Tracheophyta</taxon>
        <taxon>Spermatophyta</taxon>
        <taxon>Magnoliopsida</taxon>
        <taxon>Ranunculales</taxon>
        <taxon>Ranunculaceae</taxon>
        <taxon>Thalictroideae</taxon>
        <taxon>Thalictrum</taxon>
    </lineage>
</organism>
<dbReference type="FunFam" id="2.60.40.1120:FF:000033">
    <property type="entry name" value="Rhamnogalacturonate lyase B"/>
    <property type="match status" value="1"/>
</dbReference>
<dbReference type="InterPro" id="IPR029413">
    <property type="entry name" value="RG-lyase_II"/>
</dbReference>
<dbReference type="PANTHER" id="PTHR32018:SF1">
    <property type="entry name" value="RHAMNOGALACTURONAN ENDOLYASE"/>
    <property type="match status" value="1"/>
</dbReference>
<dbReference type="EMBL" id="JABWDY010044414">
    <property type="protein sequence ID" value="KAF5175153.1"/>
    <property type="molecule type" value="Genomic_DNA"/>
</dbReference>
<dbReference type="InterPro" id="IPR010325">
    <property type="entry name" value="Rhamnogal_lyase"/>
</dbReference>
<evidence type="ECO:0000256" key="3">
    <source>
        <dbReference type="ARBA" id="ARBA00010418"/>
    </source>
</evidence>
<dbReference type="SUPFAM" id="SSF49452">
    <property type="entry name" value="Starch-binding domain-like"/>
    <property type="match status" value="1"/>
</dbReference>
<dbReference type="Pfam" id="PF14686">
    <property type="entry name" value="fn3_3"/>
    <property type="match status" value="1"/>
</dbReference>
<evidence type="ECO:0000256" key="1">
    <source>
        <dbReference type="ARBA" id="ARBA00001324"/>
    </source>
</evidence>
<dbReference type="InterPro" id="IPR011013">
    <property type="entry name" value="Gal_mutarotase_sf_dom"/>
</dbReference>
<dbReference type="CDD" id="cd10316">
    <property type="entry name" value="RGL4_M"/>
    <property type="match status" value="1"/>
</dbReference>
<comment type="catalytic activity">
    <reaction evidence="1">
        <text>Endotype eliminative cleavage of L-alpha-rhamnopyranosyl-(1-&gt;4)-alpha-D-galactopyranosyluronic acid bonds of rhamnogalacturonan I domains in ramified hairy regions of pectin leaving L-rhamnopyranose at the reducing end and 4-deoxy-4,5-unsaturated D-galactopyranosyluronic acid at the non-reducing end.</text>
        <dbReference type="EC" id="4.2.2.23"/>
    </reaction>
</comment>
<gene>
    <name evidence="10" type="ORF">FRX31_035260</name>
</gene>
<evidence type="ECO:0000256" key="5">
    <source>
        <dbReference type="ARBA" id="ARBA00022525"/>
    </source>
</evidence>
<keyword evidence="7 10" id="KW-0456">Lyase</keyword>
<protein>
    <recommendedName>
        <fullName evidence="4">rhamnogalacturonan endolyase</fullName>
        <ecNumber evidence="4">4.2.2.23</ecNumber>
    </recommendedName>
</protein>
<evidence type="ECO:0000256" key="2">
    <source>
        <dbReference type="ARBA" id="ARBA00004613"/>
    </source>
</evidence>
<dbReference type="PANTHER" id="PTHR32018">
    <property type="entry name" value="RHAMNOGALACTURONATE LYASE FAMILY PROTEIN"/>
    <property type="match status" value="1"/>
</dbReference>
<dbReference type="SUPFAM" id="SSF74650">
    <property type="entry name" value="Galactose mutarotase-like"/>
    <property type="match status" value="1"/>
</dbReference>